<gene>
    <name evidence="2" type="ORF">S03H2_54812</name>
</gene>
<dbReference type="SUPFAM" id="SSF53448">
    <property type="entry name" value="Nucleotide-diphospho-sugar transferases"/>
    <property type="match status" value="1"/>
</dbReference>
<protein>
    <recommendedName>
        <fullName evidence="1">MobA-like NTP transferase domain-containing protein</fullName>
    </recommendedName>
</protein>
<dbReference type="Gene3D" id="3.90.550.10">
    <property type="entry name" value="Spore Coat Polysaccharide Biosynthesis Protein SpsA, Chain A"/>
    <property type="match status" value="1"/>
</dbReference>
<evidence type="ECO:0000259" key="1">
    <source>
        <dbReference type="Pfam" id="PF12804"/>
    </source>
</evidence>
<dbReference type="InterPro" id="IPR029044">
    <property type="entry name" value="Nucleotide-diphossugar_trans"/>
</dbReference>
<dbReference type="InterPro" id="IPR025877">
    <property type="entry name" value="MobA-like_NTP_Trfase"/>
</dbReference>
<dbReference type="Pfam" id="PF12804">
    <property type="entry name" value="NTP_transf_3"/>
    <property type="match status" value="1"/>
</dbReference>
<proteinExistence type="predicted"/>
<sequence length="77" mass="8410">MTAIILSGGNNKRISTDKAFLKVGQKPIIEQEIDVLSSIFSRIIIVTNSPEKYRYLKADLTSDLIPDKGPLGGIYSG</sequence>
<accession>X1IKA7</accession>
<dbReference type="EMBL" id="BARU01034972">
    <property type="protein sequence ID" value="GAH69705.1"/>
    <property type="molecule type" value="Genomic_DNA"/>
</dbReference>
<reference evidence="2" key="1">
    <citation type="journal article" date="2014" name="Front. Microbiol.">
        <title>High frequency of phylogenetically diverse reductive dehalogenase-homologous genes in deep subseafloor sedimentary metagenomes.</title>
        <authorList>
            <person name="Kawai M."/>
            <person name="Futagami T."/>
            <person name="Toyoda A."/>
            <person name="Takaki Y."/>
            <person name="Nishi S."/>
            <person name="Hori S."/>
            <person name="Arai W."/>
            <person name="Tsubouchi T."/>
            <person name="Morono Y."/>
            <person name="Uchiyama I."/>
            <person name="Ito T."/>
            <person name="Fujiyama A."/>
            <person name="Inagaki F."/>
            <person name="Takami H."/>
        </authorList>
    </citation>
    <scope>NUCLEOTIDE SEQUENCE</scope>
    <source>
        <strain evidence="2">Expedition CK06-06</strain>
    </source>
</reference>
<evidence type="ECO:0000313" key="2">
    <source>
        <dbReference type="EMBL" id="GAH69705.1"/>
    </source>
</evidence>
<feature type="domain" description="MobA-like NTP transferase" evidence="1">
    <location>
        <begin position="3"/>
        <end position="77"/>
    </location>
</feature>
<name>X1IKA7_9ZZZZ</name>
<organism evidence="2">
    <name type="scientific">marine sediment metagenome</name>
    <dbReference type="NCBI Taxonomy" id="412755"/>
    <lineage>
        <taxon>unclassified sequences</taxon>
        <taxon>metagenomes</taxon>
        <taxon>ecological metagenomes</taxon>
    </lineage>
</organism>
<dbReference type="AlphaFoldDB" id="X1IKA7"/>
<dbReference type="GO" id="GO:0016779">
    <property type="term" value="F:nucleotidyltransferase activity"/>
    <property type="evidence" value="ECO:0007669"/>
    <property type="project" value="UniProtKB-ARBA"/>
</dbReference>
<comment type="caution">
    <text evidence="2">The sequence shown here is derived from an EMBL/GenBank/DDBJ whole genome shotgun (WGS) entry which is preliminary data.</text>
</comment>
<feature type="non-terminal residue" evidence="2">
    <location>
        <position position="77"/>
    </location>
</feature>